<name>A0A9D9N1W1_9SPIR</name>
<dbReference type="AlphaFoldDB" id="A0A9D9N1W1"/>
<gene>
    <name evidence="2" type="ORF">IAA81_02745</name>
</gene>
<evidence type="ECO:0000313" key="3">
    <source>
        <dbReference type="Proteomes" id="UP000823638"/>
    </source>
</evidence>
<dbReference type="InterPro" id="IPR025657">
    <property type="entry name" value="RadC_JAB"/>
</dbReference>
<evidence type="ECO:0000313" key="2">
    <source>
        <dbReference type="EMBL" id="MBO8457130.1"/>
    </source>
</evidence>
<reference evidence="2" key="1">
    <citation type="submission" date="2020-10" db="EMBL/GenBank/DDBJ databases">
        <authorList>
            <person name="Gilroy R."/>
        </authorList>
    </citation>
    <scope>NUCLEOTIDE SEQUENCE</scope>
    <source>
        <strain evidence="2">10532</strain>
    </source>
</reference>
<reference evidence="2" key="2">
    <citation type="journal article" date="2021" name="PeerJ">
        <title>Extensive microbial diversity within the chicken gut microbiome revealed by metagenomics and culture.</title>
        <authorList>
            <person name="Gilroy R."/>
            <person name="Ravi A."/>
            <person name="Getino M."/>
            <person name="Pursley I."/>
            <person name="Horton D.L."/>
            <person name="Alikhan N.F."/>
            <person name="Baker D."/>
            <person name="Gharbi K."/>
            <person name="Hall N."/>
            <person name="Watson M."/>
            <person name="Adriaenssens E.M."/>
            <person name="Foster-Nyarko E."/>
            <person name="Jarju S."/>
            <person name="Secka A."/>
            <person name="Antonio M."/>
            <person name="Oren A."/>
            <person name="Chaudhuri R.R."/>
            <person name="La Ragione R."/>
            <person name="Hildebrand F."/>
            <person name="Pallen M.J."/>
        </authorList>
    </citation>
    <scope>NUCLEOTIDE SEQUENCE</scope>
    <source>
        <strain evidence="2">10532</strain>
    </source>
</reference>
<dbReference type="Proteomes" id="UP000823638">
    <property type="component" value="Unassembled WGS sequence"/>
</dbReference>
<accession>A0A9D9N1W1</accession>
<organism evidence="2 3">
    <name type="scientific">Candidatus Gallitreponema excrementavium</name>
    <dbReference type="NCBI Taxonomy" id="2840840"/>
    <lineage>
        <taxon>Bacteria</taxon>
        <taxon>Pseudomonadati</taxon>
        <taxon>Spirochaetota</taxon>
        <taxon>Spirochaetia</taxon>
        <taxon>Spirochaetales</taxon>
        <taxon>Candidatus Gallitreponema</taxon>
    </lineage>
</organism>
<dbReference type="Pfam" id="PF04002">
    <property type="entry name" value="RadC"/>
    <property type="match status" value="1"/>
</dbReference>
<proteinExistence type="predicted"/>
<evidence type="ECO:0000259" key="1">
    <source>
        <dbReference type="Pfam" id="PF04002"/>
    </source>
</evidence>
<dbReference type="EMBL" id="JADIMM010000032">
    <property type="protein sequence ID" value="MBO8457130.1"/>
    <property type="molecule type" value="Genomic_DNA"/>
</dbReference>
<protein>
    <recommendedName>
        <fullName evidence="1">RadC-like JAB domain-containing protein</fullName>
    </recommendedName>
</protein>
<feature type="domain" description="RadC-like JAB" evidence="1">
    <location>
        <begin position="12"/>
        <end position="57"/>
    </location>
</feature>
<sequence length="129" mass="14641">MLTDEKGTLLDIVKGEKNSVVFSERTIKQIAKNKKTALILYHNHPGGNSFSQSDISVLLTNPEIKEMIAVGHNGRVYSLKIGKGGKPSTEEFLKVYQNFFDKNNKQYGTTVKYVERKYKWVYTVHGGEK</sequence>
<comment type="caution">
    <text evidence="2">The sequence shown here is derived from an EMBL/GenBank/DDBJ whole genome shotgun (WGS) entry which is preliminary data.</text>
</comment>